<evidence type="ECO:0000259" key="16">
    <source>
        <dbReference type="Pfam" id="PF07992"/>
    </source>
</evidence>
<dbReference type="PROSITE" id="PS51257">
    <property type="entry name" value="PROKAR_LIPOPROTEIN"/>
    <property type="match status" value="1"/>
</dbReference>
<evidence type="ECO:0000256" key="13">
    <source>
        <dbReference type="ARBA" id="ARBA00023140"/>
    </source>
</evidence>
<evidence type="ECO:0000256" key="12">
    <source>
        <dbReference type="ARBA" id="ARBA00023136"/>
    </source>
</evidence>
<dbReference type="Pfam" id="PF22366">
    <property type="entry name" value="NDH2_C"/>
    <property type="match status" value="1"/>
</dbReference>
<keyword evidence="6" id="KW-0274">FAD</keyword>
<dbReference type="GO" id="GO:0005739">
    <property type="term" value="C:mitochondrion"/>
    <property type="evidence" value="ECO:0007669"/>
    <property type="project" value="UniProtKB-SubCell"/>
</dbReference>
<dbReference type="GO" id="GO:0003954">
    <property type="term" value="F:NADH dehydrogenase activity"/>
    <property type="evidence" value="ECO:0007669"/>
    <property type="project" value="InterPro"/>
</dbReference>
<dbReference type="PANTHER" id="PTHR43706">
    <property type="entry name" value="NADH DEHYDROGENASE"/>
    <property type="match status" value="1"/>
</dbReference>
<evidence type="ECO:0000256" key="11">
    <source>
        <dbReference type="ARBA" id="ARBA00023128"/>
    </source>
</evidence>
<comment type="subcellular location">
    <subcellularLocation>
        <location evidence="2">Membrane</location>
        <topology evidence="2">Peripheral membrane protein</topology>
    </subcellularLocation>
    <subcellularLocation>
        <location evidence="3">Mitochondrion</location>
    </subcellularLocation>
</comment>
<comment type="cofactor">
    <cofactor evidence="1">
        <name>FAD</name>
        <dbReference type="ChEBI" id="CHEBI:57692"/>
    </cofactor>
</comment>
<comment type="similarity">
    <text evidence="4">Belongs to the NADH dehydrogenase family.</text>
</comment>
<evidence type="ECO:0000256" key="10">
    <source>
        <dbReference type="ARBA" id="ARBA00023027"/>
    </source>
</evidence>
<dbReference type="Proteomes" id="UP000195570">
    <property type="component" value="Unassembled WGS sequence"/>
</dbReference>
<protein>
    <submittedName>
        <fullName evidence="18">NADH dehydrogenase</fullName>
        <ecNumber evidence="18">1.6.99.3</ecNumber>
    </submittedName>
</protein>
<dbReference type="PANTHER" id="PTHR43706:SF13">
    <property type="entry name" value="NADH DEHYDROGENASE-RELATED"/>
    <property type="match status" value="1"/>
</dbReference>
<dbReference type="Gene3D" id="3.50.50.100">
    <property type="match status" value="1"/>
</dbReference>
<dbReference type="EC" id="1.6.99.3" evidence="18"/>
<feature type="domain" description="FAD/NAD(P)-binding" evidence="16">
    <location>
        <begin position="12"/>
        <end position="344"/>
    </location>
</feature>
<comment type="function">
    <text evidence="14">Alternative NADH-ubiquinone oxidoreductase which catalyzes the oxidation of mitochondrial NADH does not translocate protons across the inner mitochondrial membrane.</text>
</comment>
<dbReference type="InterPro" id="IPR054585">
    <property type="entry name" value="NDH2-like_C"/>
</dbReference>
<evidence type="ECO:0000256" key="15">
    <source>
        <dbReference type="SAM" id="MobiDB-lite"/>
    </source>
</evidence>
<dbReference type="InterPro" id="IPR036188">
    <property type="entry name" value="FAD/NAD-bd_sf"/>
</dbReference>
<evidence type="ECO:0000256" key="9">
    <source>
        <dbReference type="ARBA" id="ARBA00023002"/>
    </source>
</evidence>
<dbReference type="PRINTS" id="PR00368">
    <property type="entry name" value="FADPNR"/>
</dbReference>
<dbReference type="AlphaFoldDB" id="A0A1G4I1D3"/>
<dbReference type="VEuPathDB" id="TriTrypDB:TEOVI_000565900"/>
<accession>A0A1G4I1D3</accession>
<keyword evidence="11" id="KW-0496">Mitochondrion</keyword>
<dbReference type="GeneID" id="92379599"/>
<keyword evidence="5" id="KW-0285">Flavoprotein</keyword>
<evidence type="ECO:0000256" key="6">
    <source>
        <dbReference type="ARBA" id="ARBA00022827"/>
    </source>
</evidence>
<name>A0A1G4I1D3_TRYEQ</name>
<gene>
    <name evidence="18" type="ORF">TEOVI_000565900</name>
</gene>
<proteinExistence type="inferred from homology"/>
<feature type="compositionally biased region" description="Basic and acidic residues" evidence="15">
    <location>
        <begin position="452"/>
        <end position="467"/>
    </location>
</feature>
<evidence type="ECO:0000256" key="8">
    <source>
        <dbReference type="ARBA" id="ARBA00022946"/>
    </source>
</evidence>
<dbReference type="EMBL" id="CZPT02000290">
    <property type="protein sequence ID" value="SCU65450.1"/>
    <property type="molecule type" value="Genomic_DNA"/>
</dbReference>
<dbReference type="FunFam" id="3.50.50.100:FF:000009">
    <property type="entry name" value="Internal alternative NAD(P)H-ubiquinone oxidoreductase A1, mitochondrial"/>
    <property type="match status" value="1"/>
</dbReference>
<evidence type="ECO:0000259" key="17">
    <source>
        <dbReference type="Pfam" id="PF22366"/>
    </source>
</evidence>
<dbReference type="InterPro" id="IPR045024">
    <property type="entry name" value="NDH-2"/>
</dbReference>
<reference evidence="18" key="1">
    <citation type="submission" date="2016-09" db="EMBL/GenBank/DDBJ databases">
        <authorList>
            <person name="Hebert L."/>
            <person name="Moumen B."/>
        </authorList>
    </citation>
    <scope>NUCLEOTIDE SEQUENCE [LARGE SCALE GENOMIC DNA]</scope>
    <source>
        <strain evidence="18">OVI</strain>
    </source>
</reference>
<evidence type="ECO:0000313" key="18">
    <source>
        <dbReference type="EMBL" id="SCU65450.1"/>
    </source>
</evidence>
<dbReference type="RefSeq" id="XP_067077056.1">
    <property type="nucleotide sequence ID" value="XM_067220955.1"/>
</dbReference>
<dbReference type="Pfam" id="PF07992">
    <property type="entry name" value="Pyr_redox_2"/>
    <property type="match status" value="1"/>
</dbReference>
<dbReference type="SUPFAM" id="SSF51905">
    <property type="entry name" value="FAD/NAD(P)-binding domain"/>
    <property type="match status" value="2"/>
</dbReference>
<evidence type="ECO:0000256" key="4">
    <source>
        <dbReference type="ARBA" id="ARBA00005272"/>
    </source>
</evidence>
<keyword evidence="10" id="KW-0520">NAD</keyword>
<evidence type="ECO:0000256" key="2">
    <source>
        <dbReference type="ARBA" id="ARBA00004170"/>
    </source>
</evidence>
<evidence type="ECO:0000256" key="1">
    <source>
        <dbReference type="ARBA" id="ARBA00001974"/>
    </source>
</evidence>
<evidence type="ECO:0000256" key="14">
    <source>
        <dbReference type="ARBA" id="ARBA00055996"/>
    </source>
</evidence>
<keyword evidence="7" id="KW-0521">NADP</keyword>
<keyword evidence="9 18" id="KW-0560">Oxidoreductase</keyword>
<comment type="caution">
    <text evidence="18">The sequence shown here is derived from an EMBL/GenBank/DDBJ whole genome shotgun (WGS) entry which is preliminary data.</text>
</comment>
<keyword evidence="8" id="KW-0809">Transit peptide</keyword>
<organism evidence="18 19">
    <name type="scientific">Trypanosoma equiperdum</name>
    <dbReference type="NCBI Taxonomy" id="5694"/>
    <lineage>
        <taxon>Eukaryota</taxon>
        <taxon>Discoba</taxon>
        <taxon>Euglenozoa</taxon>
        <taxon>Kinetoplastea</taxon>
        <taxon>Metakinetoplastina</taxon>
        <taxon>Trypanosomatida</taxon>
        <taxon>Trypanosomatidae</taxon>
        <taxon>Trypanosoma</taxon>
    </lineage>
</organism>
<feature type="region of interest" description="Disordered" evidence="15">
    <location>
        <begin position="452"/>
        <end position="491"/>
    </location>
</feature>
<dbReference type="GO" id="GO:0016020">
    <property type="term" value="C:membrane"/>
    <property type="evidence" value="ECO:0007669"/>
    <property type="project" value="UniProtKB-SubCell"/>
</dbReference>
<keyword evidence="12" id="KW-0472">Membrane</keyword>
<evidence type="ECO:0000313" key="19">
    <source>
        <dbReference type="Proteomes" id="UP000195570"/>
    </source>
</evidence>
<feature type="domain" description="External alternative NADH-ubiquinone oxidoreductase-like C-terminal" evidence="17">
    <location>
        <begin position="369"/>
        <end position="431"/>
    </location>
</feature>
<dbReference type="InterPro" id="IPR023753">
    <property type="entry name" value="FAD/NAD-binding_dom"/>
</dbReference>
<evidence type="ECO:0000256" key="7">
    <source>
        <dbReference type="ARBA" id="ARBA00022857"/>
    </source>
</evidence>
<sequence length="491" mass="54351">MICRTSFLRKPKVVVVGTGWAGCYFVRDTKPQLAELHVLSTRNHHVLTPLLPQTTTGTLEFRSICEPITRIQPALAHLPNRFSRCFVYDINFEQKRVDCISVDNTSVGPHALVNTFDVQYDKLVLAHGAQPNTFNVPGAVERACFLREVNEARTIRKRLVQNIMTANLPVTSVEEKKRLLHTVVVGGGPTGVEFSADLAEFLRDDVKNINPELVQFCKVTVLEAGEVFSTFDLRVREWGKRRLDALGVRIVKGNVVAVQEKEVITKSGEVFSTGLVVWSTGVGPSPLTKELKVDRTRQGRISVDEHLRVLRDGVPIPDVYAIGDCATNESNPLPTLAAVASRQGVYLAKKINAELAGKPFATPFKYESLGSMVSLGTSSAVVELNGPRKLDFVGLKALFFWRSAYLSIVGSWRNRLYVIVNWLGSAIFGRDLTLINDYNDERTWLSLASEGAAREKVSRMNKVKTDGDGSNGNETTARSKVDLPATKKQNE</sequence>
<evidence type="ECO:0000256" key="5">
    <source>
        <dbReference type="ARBA" id="ARBA00022630"/>
    </source>
</evidence>
<keyword evidence="13" id="KW-0576">Peroxisome</keyword>
<evidence type="ECO:0000256" key="3">
    <source>
        <dbReference type="ARBA" id="ARBA00004173"/>
    </source>
</evidence>
<keyword evidence="19" id="KW-1185">Reference proteome</keyword>